<name>A0A484XGJ2_9ENTR</name>
<evidence type="ECO:0000313" key="2">
    <source>
        <dbReference type="Proteomes" id="UP000351155"/>
    </source>
</evidence>
<reference evidence="1 2" key="1">
    <citation type="submission" date="2019-03" db="EMBL/GenBank/DDBJ databases">
        <authorList>
            <consortium name="Pathogen Informatics"/>
        </authorList>
    </citation>
    <scope>NUCLEOTIDE SEQUENCE [LARGE SCALE GENOMIC DNA]</scope>
    <source>
        <strain evidence="1 2">NCTC12126</strain>
    </source>
</reference>
<organism evidence="1 2">
    <name type="scientific">Enterobacter cancerogenus</name>
    <dbReference type="NCBI Taxonomy" id="69218"/>
    <lineage>
        <taxon>Bacteria</taxon>
        <taxon>Pseudomonadati</taxon>
        <taxon>Pseudomonadota</taxon>
        <taxon>Gammaproteobacteria</taxon>
        <taxon>Enterobacterales</taxon>
        <taxon>Enterobacteriaceae</taxon>
        <taxon>Enterobacter</taxon>
        <taxon>Enterobacter cloacae complex</taxon>
    </lineage>
</organism>
<protein>
    <submittedName>
        <fullName evidence="1">AAA ATPase</fullName>
    </submittedName>
</protein>
<dbReference type="EMBL" id="CAADIW010000009">
    <property type="protein sequence ID" value="VFS21823.1"/>
    <property type="molecule type" value="Genomic_DNA"/>
</dbReference>
<dbReference type="Proteomes" id="UP000351155">
    <property type="component" value="Unassembled WGS sequence"/>
</dbReference>
<sequence>MRVEVMQYYGLTNPLAQAGYYETETHKQLTKDIRAAVLEGRLIALCGLSVAGKL</sequence>
<evidence type="ECO:0000313" key="1">
    <source>
        <dbReference type="EMBL" id="VFS21823.1"/>
    </source>
</evidence>
<accession>A0A484XGJ2</accession>
<gene>
    <name evidence="1" type="ORF">NCTC12126_01910</name>
</gene>
<proteinExistence type="predicted"/>
<dbReference type="AlphaFoldDB" id="A0A484XGJ2"/>